<reference evidence="1" key="1">
    <citation type="journal article" date="2019" name="bioRxiv">
        <title>The Genome of the Zebra Mussel, Dreissena polymorpha: A Resource for Invasive Species Research.</title>
        <authorList>
            <person name="McCartney M.A."/>
            <person name="Auch B."/>
            <person name="Kono T."/>
            <person name="Mallez S."/>
            <person name="Zhang Y."/>
            <person name="Obille A."/>
            <person name="Becker A."/>
            <person name="Abrahante J.E."/>
            <person name="Garbe J."/>
            <person name="Badalamenti J.P."/>
            <person name="Herman A."/>
            <person name="Mangelson H."/>
            <person name="Liachko I."/>
            <person name="Sullivan S."/>
            <person name="Sone E.D."/>
            <person name="Koren S."/>
            <person name="Silverstein K.A.T."/>
            <person name="Beckman K.B."/>
            <person name="Gohl D.M."/>
        </authorList>
    </citation>
    <scope>NUCLEOTIDE SEQUENCE</scope>
    <source>
        <strain evidence="1">Duluth1</strain>
        <tissue evidence="1">Whole animal</tissue>
    </source>
</reference>
<dbReference type="EMBL" id="JAIWYP010000005">
    <property type="protein sequence ID" value="KAH3818043.1"/>
    <property type="molecule type" value="Genomic_DNA"/>
</dbReference>
<protein>
    <submittedName>
        <fullName evidence="1">Uncharacterized protein</fullName>
    </submittedName>
</protein>
<organism evidence="1 2">
    <name type="scientific">Dreissena polymorpha</name>
    <name type="common">Zebra mussel</name>
    <name type="synonym">Mytilus polymorpha</name>
    <dbReference type="NCBI Taxonomy" id="45954"/>
    <lineage>
        <taxon>Eukaryota</taxon>
        <taxon>Metazoa</taxon>
        <taxon>Spiralia</taxon>
        <taxon>Lophotrochozoa</taxon>
        <taxon>Mollusca</taxon>
        <taxon>Bivalvia</taxon>
        <taxon>Autobranchia</taxon>
        <taxon>Heteroconchia</taxon>
        <taxon>Euheterodonta</taxon>
        <taxon>Imparidentia</taxon>
        <taxon>Neoheterodontei</taxon>
        <taxon>Myida</taxon>
        <taxon>Dreissenoidea</taxon>
        <taxon>Dreissenidae</taxon>
        <taxon>Dreissena</taxon>
    </lineage>
</organism>
<proteinExistence type="predicted"/>
<evidence type="ECO:0000313" key="1">
    <source>
        <dbReference type="EMBL" id="KAH3818043.1"/>
    </source>
</evidence>
<dbReference type="Proteomes" id="UP000828390">
    <property type="component" value="Unassembled WGS sequence"/>
</dbReference>
<gene>
    <name evidence="1" type="ORF">DPMN_119631</name>
</gene>
<name>A0A9D4JRF3_DREPO</name>
<sequence>MMYKQTPFHLLSEVLTVCNTIQNNDHTTLGENQYRQKLGACFETHREKPWWEIRELHSKMNDGEKLSFY</sequence>
<reference evidence="1" key="2">
    <citation type="submission" date="2020-11" db="EMBL/GenBank/DDBJ databases">
        <authorList>
            <person name="McCartney M.A."/>
            <person name="Auch B."/>
            <person name="Kono T."/>
            <person name="Mallez S."/>
            <person name="Becker A."/>
            <person name="Gohl D.M."/>
            <person name="Silverstein K.A.T."/>
            <person name="Koren S."/>
            <person name="Bechman K.B."/>
            <person name="Herman A."/>
            <person name="Abrahante J.E."/>
            <person name="Garbe J."/>
        </authorList>
    </citation>
    <scope>NUCLEOTIDE SEQUENCE</scope>
    <source>
        <strain evidence="1">Duluth1</strain>
        <tissue evidence="1">Whole animal</tissue>
    </source>
</reference>
<comment type="caution">
    <text evidence="1">The sequence shown here is derived from an EMBL/GenBank/DDBJ whole genome shotgun (WGS) entry which is preliminary data.</text>
</comment>
<dbReference type="AlphaFoldDB" id="A0A9D4JRF3"/>
<accession>A0A9D4JRF3</accession>
<evidence type="ECO:0000313" key="2">
    <source>
        <dbReference type="Proteomes" id="UP000828390"/>
    </source>
</evidence>
<keyword evidence="2" id="KW-1185">Reference proteome</keyword>